<keyword evidence="11" id="KW-0175">Coiled coil</keyword>
<dbReference type="EC" id="5.6.2.4" evidence="7"/>
<evidence type="ECO:0000256" key="2">
    <source>
        <dbReference type="ARBA" id="ARBA00022801"/>
    </source>
</evidence>
<keyword evidence="1 10" id="KW-0547">Nucleotide-binding</keyword>
<dbReference type="InterPro" id="IPR027417">
    <property type="entry name" value="P-loop_NTPase"/>
</dbReference>
<dbReference type="Pfam" id="PF12705">
    <property type="entry name" value="PDDEXK_1"/>
    <property type="match status" value="1"/>
</dbReference>
<proteinExistence type="predicted"/>
<evidence type="ECO:0000259" key="12">
    <source>
        <dbReference type="PROSITE" id="PS51198"/>
    </source>
</evidence>
<keyword evidence="3 10" id="KW-0347">Helicase</keyword>
<reference evidence="14 15" key="1">
    <citation type="journal article" date="2011" name="Syst. Appl. Microbiol.">
        <title>Defluviimonas denitrificans gen. nov., sp. nov., and Pararhodobacter aggregans gen. nov., sp. nov., non-phototrophic Rhodobacteraceae from the biofilter of a marine aquaculture.</title>
        <authorList>
            <person name="Foesel B.U."/>
            <person name="Drake H.L."/>
            <person name="Schramm A."/>
        </authorList>
    </citation>
    <scope>NUCLEOTIDE SEQUENCE [LARGE SCALE GENOMIC DNA]</scope>
    <source>
        <strain evidence="14 15">D1-19</strain>
    </source>
</reference>
<comment type="catalytic activity">
    <reaction evidence="6">
        <text>Couples ATP hydrolysis with the unwinding of duplex DNA by translocating in the 3'-5' direction.</text>
        <dbReference type="EC" id="5.6.2.4"/>
    </reaction>
</comment>
<comment type="catalytic activity">
    <reaction evidence="9">
        <text>ATP + H2O = ADP + phosphate + H(+)</text>
        <dbReference type="Rhea" id="RHEA:13065"/>
        <dbReference type="ChEBI" id="CHEBI:15377"/>
        <dbReference type="ChEBI" id="CHEBI:15378"/>
        <dbReference type="ChEBI" id="CHEBI:30616"/>
        <dbReference type="ChEBI" id="CHEBI:43474"/>
        <dbReference type="ChEBI" id="CHEBI:456216"/>
        <dbReference type="EC" id="5.6.2.4"/>
    </reaction>
</comment>
<dbReference type="GO" id="GO:0005829">
    <property type="term" value="C:cytosol"/>
    <property type="evidence" value="ECO:0007669"/>
    <property type="project" value="TreeGrafter"/>
</dbReference>
<evidence type="ECO:0000256" key="3">
    <source>
        <dbReference type="ARBA" id="ARBA00022806"/>
    </source>
</evidence>
<dbReference type="PROSITE" id="PS51217">
    <property type="entry name" value="UVRD_HELICASE_CTER"/>
    <property type="match status" value="1"/>
</dbReference>
<dbReference type="PANTHER" id="PTHR11070">
    <property type="entry name" value="UVRD / RECB / PCRA DNA HELICASE FAMILY MEMBER"/>
    <property type="match status" value="1"/>
</dbReference>
<evidence type="ECO:0000256" key="11">
    <source>
        <dbReference type="SAM" id="Coils"/>
    </source>
</evidence>
<dbReference type="GO" id="GO:0016787">
    <property type="term" value="F:hydrolase activity"/>
    <property type="evidence" value="ECO:0007669"/>
    <property type="project" value="UniProtKB-UniRule"/>
</dbReference>
<name>A0A2T7UTP6_9RHOB</name>
<dbReference type="GO" id="GO:0043138">
    <property type="term" value="F:3'-5' DNA helicase activity"/>
    <property type="evidence" value="ECO:0007669"/>
    <property type="project" value="UniProtKB-EC"/>
</dbReference>
<dbReference type="InterPro" id="IPR014151">
    <property type="entry name" value="DNA_helicase_AddA"/>
</dbReference>
<dbReference type="PROSITE" id="PS51198">
    <property type="entry name" value="UVRD_HELICASE_ATP_BIND"/>
    <property type="match status" value="1"/>
</dbReference>
<evidence type="ECO:0000313" key="15">
    <source>
        <dbReference type="Proteomes" id="UP000244810"/>
    </source>
</evidence>
<dbReference type="GO" id="GO:0033202">
    <property type="term" value="C:DNA helicase complex"/>
    <property type="evidence" value="ECO:0007669"/>
    <property type="project" value="TreeGrafter"/>
</dbReference>
<dbReference type="Pfam" id="PF00580">
    <property type="entry name" value="UvrD-helicase"/>
    <property type="match status" value="1"/>
</dbReference>
<dbReference type="NCBIfam" id="TIGR02784">
    <property type="entry name" value="addA_alphas"/>
    <property type="match status" value="1"/>
</dbReference>
<dbReference type="PANTHER" id="PTHR11070:SF2">
    <property type="entry name" value="ATP-DEPENDENT DNA HELICASE SRS2"/>
    <property type="match status" value="1"/>
</dbReference>
<evidence type="ECO:0000259" key="13">
    <source>
        <dbReference type="PROSITE" id="PS51217"/>
    </source>
</evidence>
<sequence length="1102" mass="118840">MDEATLNQVRAAEPGQSTWLSANAGSGKTKVLIDRVARLLLGGTPPQRILCLTYTKAAAGEMQNRLFKRLGEWAMLEDAALVAELAKMGEAVQDPDLLPRARRLFARAIETPGGLKIQTIHAFCSSLLRRFPLEAAVAPDFTEVEERSLQQLRMELLDRFARGPEAGAMMALLGRLSEEGFDRLLGDLGKYRDAFDGDLPDFDRLFDLPKGLSEDGLLAQVFDGGEGDLCARLVPKLLKGGSNDNKLAAKLARIGAPGMAALAELEGALLTQTGANAGQAKTGKHITKATQALVGPDDLAALDDLGERVAEARPLRLGLEAKRMAEALHGFARLWLPALDRAKAARGWLDFDDLIRLARDLLSRSDVAQWVLFKLDGGIDHILVDEAQDTSPGQWRVIDLLTQEFTAGEGAREVLRTIFVVGDRKQSIYSFQGADLQGFEQSQSLFSERLAATGQGLSRQELKHSFRSSDAVLRLVDQCFAGSGSGLGGAPEHLAFHPGMAGRVDLWPAIPKPDKPEDTPWESPLDRPSADHAEIQLARTIAREIRAMIDRGERIEGRDGPRAVHEGDFLVLVQRRRLLFHALIRACKAEGLEIAGADRLALGEVLAVQDLIALLKFLALPEDDLSLAVALRSPLFGLGEDDLFRLAWDRPGFLWERLRAEPALAEVRAVLDDLRGQVDFLRPYELIERVLTRHDGRRRIRARFGPEAEDALEAFVDLALGYEQGHVPSLDGFLGWLAASDAEVQRRSEGAGRVIRVMTVHGSKGLEAPIVILPDTARRRPQERATLADAAGVPILRAVKDLATEAQREADGLSETLRHEEGDRLLYVALTRAERWLIVCGAGDTGEGSWYERIETALAGLAPVPLAAPTGTGLRHAHGEWPAPLVMPRDTAESGSAPAELADLPPVSAASRVLTPSDLGGAKALPGEGAETEQALARGRLIHLLLEELADLPDADRKPRGTLLAAGMAGGEACLAEALAVLQDPALAPVLGGGALVEVGLSGAWNGRPMWGVIDRLIVTDDAVLAVDFKSNRVVPDGPDGVPEGLLRQMGAYAHLLAALYPGRRIETALLWTATGALMQLPPGAVAAALDRAALDPDRRPS</sequence>
<dbReference type="RefSeq" id="WP_107751519.1">
    <property type="nucleotide sequence ID" value="NZ_QBKF01000004.1"/>
</dbReference>
<dbReference type="Gene3D" id="1.10.486.10">
    <property type="entry name" value="PCRA, domain 4"/>
    <property type="match status" value="1"/>
</dbReference>
<dbReference type="OrthoDB" id="9810135at2"/>
<dbReference type="SUPFAM" id="SSF52540">
    <property type="entry name" value="P-loop containing nucleoside triphosphate hydrolases"/>
    <property type="match status" value="1"/>
</dbReference>
<evidence type="ECO:0000256" key="8">
    <source>
        <dbReference type="ARBA" id="ARBA00034923"/>
    </source>
</evidence>
<feature type="coiled-coil region" evidence="11">
    <location>
        <begin position="796"/>
        <end position="823"/>
    </location>
</feature>
<evidence type="ECO:0000256" key="5">
    <source>
        <dbReference type="ARBA" id="ARBA00023235"/>
    </source>
</evidence>
<keyword evidence="4 10" id="KW-0067">ATP-binding</keyword>
<evidence type="ECO:0000313" key="14">
    <source>
        <dbReference type="EMBL" id="PVE48145.1"/>
    </source>
</evidence>
<feature type="binding site" evidence="10">
    <location>
        <begin position="22"/>
        <end position="29"/>
    </location>
    <ligand>
        <name>ATP</name>
        <dbReference type="ChEBI" id="CHEBI:30616"/>
    </ligand>
</feature>
<dbReference type="AlphaFoldDB" id="A0A2T7UTP6"/>
<evidence type="ECO:0000256" key="9">
    <source>
        <dbReference type="ARBA" id="ARBA00048988"/>
    </source>
</evidence>
<dbReference type="InterPro" id="IPR014017">
    <property type="entry name" value="DNA_helicase_UvrD-like_C"/>
</dbReference>
<gene>
    <name evidence="14" type="primary">addA</name>
    <name evidence="14" type="ORF">DDE23_08395</name>
</gene>
<accession>A0A2T7UTP6</accession>
<dbReference type="GO" id="GO:0003677">
    <property type="term" value="F:DNA binding"/>
    <property type="evidence" value="ECO:0007669"/>
    <property type="project" value="InterPro"/>
</dbReference>
<evidence type="ECO:0000256" key="10">
    <source>
        <dbReference type="PROSITE-ProRule" id="PRU00560"/>
    </source>
</evidence>
<dbReference type="GO" id="GO:0005524">
    <property type="term" value="F:ATP binding"/>
    <property type="evidence" value="ECO:0007669"/>
    <property type="project" value="UniProtKB-UniRule"/>
</dbReference>
<dbReference type="Proteomes" id="UP000244810">
    <property type="component" value="Unassembled WGS sequence"/>
</dbReference>
<organism evidence="14 15">
    <name type="scientific">Pararhodobacter aggregans</name>
    <dbReference type="NCBI Taxonomy" id="404875"/>
    <lineage>
        <taxon>Bacteria</taxon>
        <taxon>Pseudomonadati</taxon>
        <taxon>Pseudomonadota</taxon>
        <taxon>Alphaproteobacteria</taxon>
        <taxon>Rhodobacterales</taxon>
        <taxon>Paracoccaceae</taxon>
        <taxon>Pararhodobacter</taxon>
    </lineage>
</organism>
<comment type="caution">
    <text evidence="14">The sequence shown here is derived from an EMBL/GenBank/DDBJ whole genome shotgun (WGS) entry which is preliminary data.</text>
</comment>
<evidence type="ECO:0000256" key="1">
    <source>
        <dbReference type="ARBA" id="ARBA00022741"/>
    </source>
</evidence>
<keyword evidence="5" id="KW-0413">Isomerase</keyword>
<dbReference type="InterPro" id="IPR000212">
    <property type="entry name" value="DNA_helicase_UvrD/REP"/>
</dbReference>
<dbReference type="InterPro" id="IPR038726">
    <property type="entry name" value="PDDEXK_AddAB-type"/>
</dbReference>
<dbReference type="GO" id="GO:0000725">
    <property type="term" value="P:recombinational repair"/>
    <property type="evidence" value="ECO:0007669"/>
    <property type="project" value="TreeGrafter"/>
</dbReference>
<evidence type="ECO:0000256" key="6">
    <source>
        <dbReference type="ARBA" id="ARBA00034617"/>
    </source>
</evidence>
<evidence type="ECO:0000256" key="7">
    <source>
        <dbReference type="ARBA" id="ARBA00034808"/>
    </source>
</evidence>
<keyword evidence="15" id="KW-1185">Reference proteome</keyword>
<feature type="domain" description="UvrD-like helicase C-terminal" evidence="13">
    <location>
        <begin position="485"/>
        <end position="765"/>
    </location>
</feature>
<protein>
    <recommendedName>
        <fullName evidence="7">DNA 3'-5' helicase</fullName>
        <ecNumber evidence="7">5.6.2.4</ecNumber>
    </recommendedName>
    <alternativeName>
        <fullName evidence="8">DNA 3'-5' helicase II</fullName>
    </alternativeName>
</protein>
<feature type="domain" description="UvrD-like helicase ATP-binding" evidence="12">
    <location>
        <begin position="1"/>
        <end position="469"/>
    </location>
</feature>
<dbReference type="InterPro" id="IPR014016">
    <property type="entry name" value="UvrD-like_ATP-bd"/>
</dbReference>
<dbReference type="EMBL" id="QDDR01000003">
    <property type="protein sequence ID" value="PVE48145.1"/>
    <property type="molecule type" value="Genomic_DNA"/>
</dbReference>
<evidence type="ECO:0000256" key="4">
    <source>
        <dbReference type="ARBA" id="ARBA00022840"/>
    </source>
</evidence>
<dbReference type="Gene3D" id="3.40.50.300">
    <property type="entry name" value="P-loop containing nucleotide triphosphate hydrolases"/>
    <property type="match status" value="4"/>
</dbReference>
<keyword evidence="2 10" id="KW-0378">Hydrolase</keyword>
<dbReference type="Pfam" id="PF13361">
    <property type="entry name" value="UvrD_C"/>
    <property type="match status" value="1"/>
</dbReference>